<dbReference type="NCBIfam" id="TIGR02123">
    <property type="entry name" value="TRAP_fused"/>
    <property type="match status" value="1"/>
</dbReference>
<comment type="function">
    <text evidence="1">Part of the tripartite ATP-independent periplasmic (TRAP) transport system.</text>
</comment>
<reference evidence="4 5" key="1">
    <citation type="submission" date="2022-09" db="EMBL/GenBank/DDBJ databases">
        <title>Chelativorans salina sp. nov., a novel slightly halophilic bacterium isolated from a saline lake sediment enrichment.</title>
        <authorList>
            <person name="Gao L."/>
            <person name="Fang B.-Z."/>
            <person name="Li W.-J."/>
        </authorList>
    </citation>
    <scope>NUCLEOTIDE SEQUENCE [LARGE SCALE GENOMIC DNA]</scope>
    <source>
        <strain evidence="4 5">EGI FJ00035</strain>
    </source>
</reference>
<keyword evidence="2" id="KW-0472">Membrane</keyword>
<feature type="domain" description="TRAP C4-dicarboxylate transport system permease DctM subunit" evidence="3">
    <location>
        <begin position="129"/>
        <end position="565"/>
    </location>
</feature>
<feature type="transmembrane region" description="Helical" evidence="2">
    <location>
        <begin position="624"/>
        <end position="641"/>
    </location>
</feature>
<feature type="transmembrane region" description="Helical" evidence="2">
    <location>
        <begin position="382"/>
        <end position="400"/>
    </location>
</feature>
<gene>
    <name evidence="4" type="ORF">N5A92_06205</name>
</gene>
<dbReference type="PANTHER" id="PTHR43849:SF2">
    <property type="entry name" value="BLL3936 PROTEIN"/>
    <property type="match status" value="1"/>
</dbReference>
<dbReference type="InterPro" id="IPR011853">
    <property type="entry name" value="TRAP_DctM-Dct_fused"/>
</dbReference>
<keyword evidence="1" id="KW-0813">Transport</keyword>
<evidence type="ECO:0000313" key="5">
    <source>
        <dbReference type="Proteomes" id="UP001320831"/>
    </source>
</evidence>
<comment type="subcellular location">
    <subcellularLocation>
        <location evidence="1">Cell inner membrane</location>
        <topology evidence="1">Multi-pass membrane protein</topology>
    </subcellularLocation>
</comment>
<keyword evidence="5" id="KW-1185">Reference proteome</keyword>
<feature type="transmembrane region" description="Helical" evidence="2">
    <location>
        <begin position="236"/>
        <end position="257"/>
    </location>
</feature>
<feature type="transmembrane region" description="Helical" evidence="2">
    <location>
        <begin position="59"/>
        <end position="76"/>
    </location>
</feature>
<name>A0ABT2LJ96_9HYPH</name>
<keyword evidence="2" id="KW-0812">Transmembrane</keyword>
<dbReference type="Pfam" id="PF06808">
    <property type="entry name" value="DctM"/>
    <property type="match status" value="1"/>
</dbReference>
<feature type="transmembrane region" description="Helical" evidence="2">
    <location>
        <begin position="547"/>
        <end position="565"/>
    </location>
</feature>
<feature type="transmembrane region" description="Helical" evidence="2">
    <location>
        <begin position="186"/>
        <end position="210"/>
    </location>
</feature>
<feature type="transmembrane region" description="Helical" evidence="2">
    <location>
        <begin position="277"/>
        <end position="300"/>
    </location>
</feature>
<evidence type="ECO:0000313" key="4">
    <source>
        <dbReference type="EMBL" id="MCT7374625.1"/>
    </source>
</evidence>
<accession>A0ABT2LJ96</accession>
<organism evidence="4 5">
    <name type="scientific">Chelativorans salis</name>
    <dbReference type="NCBI Taxonomy" id="2978478"/>
    <lineage>
        <taxon>Bacteria</taxon>
        <taxon>Pseudomonadati</taxon>
        <taxon>Pseudomonadota</taxon>
        <taxon>Alphaproteobacteria</taxon>
        <taxon>Hyphomicrobiales</taxon>
        <taxon>Phyllobacteriaceae</taxon>
        <taxon>Chelativorans</taxon>
    </lineage>
</organism>
<evidence type="ECO:0000259" key="3">
    <source>
        <dbReference type="Pfam" id="PF06808"/>
    </source>
</evidence>
<feature type="transmembrane region" description="Helical" evidence="2">
    <location>
        <begin position="141"/>
        <end position="166"/>
    </location>
</feature>
<comment type="caution">
    <text evidence="4">The sequence shown here is derived from an EMBL/GenBank/DDBJ whole genome shotgun (WGS) entry which is preliminary data.</text>
</comment>
<dbReference type="Proteomes" id="UP001320831">
    <property type="component" value="Unassembled WGS sequence"/>
</dbReference>
<keyword evidence="1" id="KW-1003">Cell membrane</keyword>
<feature type="transmembrane region" description="Helical" evidence="2">
    <location>
        <begin position="420"/>
        <end position="451"/>
    </location>
</feature>
<feature type="transmembrane region" description="Helical" evidence="2">
    <location>
        <begin position="501"/>
        <end position="526"/>
    </location>
</feature>
<proteinExistence type="predicted"/>
<feature type="transmembrane region" description="Helical" evidence="2">
    <location>
        <begin position="358"/>
        <end position="375"/>
    </location>
</feature>
<feature type="transmembrane region" description="Helical" evidence="2">
    <location>
        <begin position="571"/>
        <end position="593"/>
    </location>
</feature>
<feature type="transmembrane region" description="Helical" evidence="2">
    <location>
        <begin position="312"/>
        <end position="331"/>
    </location>
</feature>
<feature type="transmembrane region" description="Helical" evidence="2">
    <location>
        <begin position="88"/>
        <end position="106"/>
    </location>
</feature>
<keyword evidence="2" id="KW-1133">Transmembrane helix</keyword>
<feature type="transmembrane region" description="Helical" evidence="2">
    <location>
        <begin position="112"/>
        <end position="134"/>
    </location>
</feature>
<keyword evidence="1" id="KW-0997">Cell inner membrane</keyword>
<dbReference type="EMBL" id="JAOCZP010000002">
    <property type="protein sequence ID" value="MCT7374625.1"/>
    <property type="molecule type" value="Genomic_DNA"/>
</dbReference>
<protein>
    <submittedName>
        <fullName evidence="4">TRAP transporter fused permease subunit</fullName>
    </submittedName>
</protein>
<sequence length="660" mass="68863">MTDKIMQNAAGSAIVEDVGGPAWVRHLIHALAGTLTLVAVAQAADLPSRLGYSYYTEQFLAVILGLSLGLVFLTRRARSTDKAVAPPIADLVLAALGLGLSFYVAWAYPSLLANAMLLPWNALVAGGLLFLLVLEGLRRTVGMTLVIVVLAIVLYGLVGHLVPGVLQTREVQLPRLAVYLAFDPNGLFGVTLNVAATVVVAFVLFGQLLLRSGGADFFNDIALATMGHRRGGSAKISIVASALFGSISGVVVSNIVATGVVTIRLMINSGFRRATAAAIEAVASTGGQIAPPVMGAVAFLMADILQKPYSEIVVAAIVPALLYYVALYVQADLQAAKHGIKPVEGEDIPPVGRVVTRGWVFALPFAAIVAALFWFNQRAETAALWGGGAALLIGLFMGYGKSRMSLRDLWNAAVESGRSIIDIIMIAAAAGFIIGVLNVTGLGFAVTFALVDLGQGSLLLLLLISAAVCLVLGMGMPTVGVYLLLAVLVAPSLIETGVEPIAAHLFIFYLGMMSMVTPPIGIGAFFAASIAKAPPMATAFEAMRFGWTAYIIPFLFVFSPSLLLIGEPVDIVLAVVTAILGVYAISSAFIGWLHGPAGPVRRVLTGLAGAALLLPPGIIGAATLWFNAAGMAALIVLWLLGRERTEAESLSVGAENTTRI</sequence>
<dbReference type="PANTHER" id="PTHR43849">
    <property type="entry name" value="BLL3936 PROTEIN"/>
    <property type="match status" value="1"/>
</dbReference>
<evidence type="ECO:0000256" key="1">
    <source>
        <dbReference type="RuleBase" id="RU369079"/>
    </source>
</evidence>
<dbReference type="RefSeq" id="WP_260901114.1">
    <property type="nucleotide sequence ID" value="NZ_JAOCZP010000002.1"/>
</dbReference>
<dbReference type="InterPro" id="IPR010656">
    <property type="entry name" value="DctM"/>
</dbReference>
<feature type="transmembrane region" description="Helical" evidence="2">
    <location>
        <begin position="458"/>
        <end position="489"/>
    </location>
</feature>
<evidence type="ECO:0000256" key="2">
    <source>
        <dbReference type="SAM" id="Phobius"/>
    </source>
</evidence>